<comment type="similarity">
    <text evidence="2">Belongs to the CALHM family.</text>
</comment>
<comment type="subcellular location">
    <subcellularLocation>
        <location evidence="1">Membrane</location>
        <topology evidence="1">Multi-pass membrane protein</topology>
    </subcellularLocation>
</comment>
<keyword evidence="5" id="KW-1133">Transmembrane helix</keyword>
<feature type="signal peptide" evidence="9">
    <location>
        <begin position="1"/>
        <end position="25"/>
    </location>
</feature>
<evidence type="ECO:0000256" key="1">
    <source>
        <dbReference type="ARBA" id="ARBA00004141"/>
    </source>
</evidence>
<keyword evidence="3" id="KW-0813">Transport</keyword>
<proteinExistence type="inferred from homology"/>
<gene>
    <name evidence="10" type="ORF">G0U57_014172</name>
</gene>
<keyword evidence="11" id="KW-1185">Reference proteome</keyword>
<dbReference type="Pfam" id="PF14798">
    <property type="entry name" value="Ca_hom_mod"/>
    <property type="match status" value="1"/>
</dbReference>
<accession>A0A8T1SAI8</accession>
<evidence type="ECO:0000256" key="2">
    <source>
        <dbReference type="ARBA" id="ARBA00008497"/>
    </source>
</evidence>
<dbReference type="EMBL" id="JAHGAV010000400">
    <property type="protein sequence ID" value="KAG6925583.1"/>
    <property type="molecule type" value="Genomic_DNA"/>
</dbReference>
<name>A0A8T1SAI8_CHESE</name>
<evidence type="ECO:0000256" key="3">
    <source>
        <dbReference type="ARBA" id="ARBA00022448"/>
    </source>
</evidence>
<keyword evidence="8" id="KW-0407">Ion channel</keyword>
<dbReference type="InterPro" id="IPR029569">
    <property type="entry name" value="CALHM"/>
</dbReference>
<evidence type="ECO:0000256" key="5">
    <source>
        <dbReference type="ARBA" id="ARBA00022989"/>
    </source>
</evidence>
<protein>
    <submittedName>
        <fullName evidence="10">Uncharacterized protein</fullName>
    </submittedName>
</protein>
<feature type="non-terminal residue" evidence="10">
    <location>
        <position position="1"/>
    </location>
</feature>
<keyword evidence="9" id="KW-0732">Signal</keyword>
<sequence>YSVFYFVMPALTLLILGIIFHPSSTEKPFYYSDNKCKWSFCCPDKCKCSTCCGIFVKACFPALLWIVILLLDGRYFHCLVKPVKENITGENPYQSFPTYQISQI</sequence>
<organism evidence="10 11">
    <name type="scientific">Chelydra serpentina</name>
    <name type="common">Snapping turtle</name>
    <name type="synonym">Testudo serpentina</name>
    <dbReference type="NCBI Taxonomy" id="8475"/>
    <lineage>
        <taxon>Eukaryota</taxon>
        <taxon>Metazoa</taxon>
        <taxon>Chordata</taxon>
        <taxon>Craniata</taxon>
        <taxon>Vertebrata</taxon>
        <taxon>Euteleostomi</taxon>
        <taxon>Archelosauria</taxon>
        <taxon>Testudinata</taxon>
        <taxon>Testudines</taxon>
        <taxon>Cryptodira</taxon>
        <taxon>Durocryptodira</taxon>
        <taxon>Americhelydia</taxon>
        <taxon>Chelydroidea</taxon>
        <taxon>Chelydridae</taxon>
        <taxon>Chelydra</taxon>
    </lineage>
</organism>
<dbReference type="GO" id="GO:1904669">
    <property type="term" value="P:ATP export"/>
    <property type="evidence" value="ECO:0007669"/>
    <property type="project" value="UniProtKB-ARBA"/>
</dbReference>
<keyword evidence="4" id="KW-0812">Transmembrane</keyword>
<evidence type="ECO:0000256" key="4">
    <source>
        <dbReference type="ARBA" id="ARBA00022692"/>
    </source>
</evidence>
<evidence type="ECO:0000256" key="6">
    <source>
        <dbReference type="ARBA" id="ARBA00023065"/>
    </source>
</evidence>
<dbReference type="OrthoDB" id="9428726at2759"/>
<evidence type="ECO:0000256" key="9">
    <source>
        <dbReference type="SAM" id="SignalP"/>
    </source>
</evidence>
<evidence type="ECO:0000313" key="11">
    <source>
        <dbReference type="Proteomes" id="UP000765507"/>
    </source>
</evidence>
<reference evidence="10 11" key="1">
    <citation type="journal article" date="2020" name="G3 (Bethesda)">
        <title>Draft Genome of the Common Snapping Turtle, Chelydra serpentina, a Model for Phenotypic Plasticity in Reptiles.</title>
        <authorList>
            <person name="Das D."/>
            <person name="Singh S.K."/>
            <person name="Bierstedt J."/>
            <person name="Erickson A."/>
            <person name="Galli G.L.J."/>
            <person name="Crossley D.A. 2nd"/>
            <person name="Rhen T."/>
        </authorList>
    </citation>
    <scope>NUCLEOTIDE SEQUENCE [LARGE SCALE GENOMIC DNA]</scope>
    <source>
        <strain evidence="10">KW</strain>
    </source>
</reference>
<keyword evidence="7" id="KW-0472">Membrane</keyword>
<evidence type="ECO:0000313" key="10">
    <source>
        <dbReference type="EMBL" id="KAG6925583.1"/>
    </source>
</evidence>
<comment type="caution">
    <text evidence="10">The sequence shown here is derived from an EMBL/GenBank/DDBJ whole genome shotgun (WGS) entry which is preliminary data.</text>
</comment>
<dbReference type="Proteomes" id="UP000765507">
    <property type="component" value="Unassembled WGS sequence"/>
</dbReference>
<feature type="non-terminal residue" evidence="10">
    <location>
        <position position="104"/>
    </location>
</feature>
<dbReference type="GO" id="GO:0034220">
    <property type="term" value="P:monoatomic ion transmembrane transport"/>
    <property type="evidence" value="ECO:0007669"/>
    <property type="project" value="UniProtKB-KW"/>
</dbReference>
<dbReference type="GO" id="GO:0016020">
    <property type="term" value="C:membrane"/>
    <property type="evidence" value="ECO:0007669"/>
    <property type="project" value="UniProtKB-SubCell"/>
</dbReference>
<evidence type="ECO:0000256" key="7">
    <source>
        <dbReference type="ARBA" id="ARBA00023136"/>
    </source>
</evidence>
<keyword evidence="6" id="KW-0406">Ion transport</keyword>
<dbReference type="AlphaFoldDB" id="A0A8T1SAI8"/>
<evidence type="ECO:0000256" key="8">
    <source>
        <dbReference type="ARBA" id="ARBA00023303"/>
    </source>
</evidence>
<feature type="chain" id="PRO_5035800638" evidence="9">
    <location>
        <begin position="26"/>
        <end position="104"/>
    </location>
</feature>